<protein>
    <recommendedName>
        <fullName evidence="4">Peptidase A2 domain-containing protein</fullName>
    </recommendedName>
</protein>
<keyword evidence="3" id="KW-1185">Reference proteome</keyword>
<dbReference type="InterPro" id="IPR050951">
    <property type="entry name" value="Retrovirus_Pol_polyprotein"/>
</dbReference>
<dbReference type="EnsemblMetazoa" id="CapteT201962">
    <property type="protein sequence ID" value="CapteP201962"/>
    <property type="gene ID" value="CapteG201962"/>
</dbReference>
<gene>
    <name evidence="1" type="ORF">CAPTEDRAFT_201962</name>
</gene>
<evidence type="ECO:0000313" key="1">
    <source>
        <dbReference type="EMBL" id="ELU09913.1"/>
    </source>
</evidence>
<reference evidence="2" key="3">
    <citation type="submission" date="2015-06" db="UniProtKB">
        <authorList>
            <consortium name="EnsemblMetazoa"/>
        </authorList>
    </citation>
    <scope>IDENTIFICATION</scope>
</reference>
<proteinExistence type="predicted"/>
<dbReference type="AlphaFoldDB" id="R7UUS7"/>
<accession>R7UUS7</accession>
<dbReference type="PANTHER" id="PTHR37984">
    <property type="entry name" value="PROTEIN CBG26694"/>
    <property type="match status" value="1"/>
</dbReference>
<dbReference type="PANTHER" id="PTHR37984:SF5">
    <property type="entry name" value="PROTEIN NYNRIN-LIKE"/>
    <property type="match status" value="1"/>
</dbReference>
<evidence type="ECO:0000313" key="3">
    <source>
        <dbReference type="Proteomes" id="UP000014760"/>
    </source>
</evidence>
<dbReference type="Proteomes" id="UP000014760">
    <property type="component" value="Unassembled WGS sequence"/>
</dbReference>
<evidence type="ECO:0000313" key="2">
    <source>
        <dbReference type="EnsemblMetazoa" id="CapteP201962"/>
    </source>
</evidence>
<dbReference type="HOGENOM" id="CLU_1333051_0_0_1"/>
<dbReference type="OrthoDB" id="5989380at2759"/>
<reference evidence="3" key="1">
    <citation type="submission" date="2012-12" db="EMBL/GenBank/DDBJ databases">
        <authorList>
            <person name="Hellsten U."/>
            <person name="Grimwood J."/>
            <person name="Chapman J.A."/>
            <person name="Shapiro H."/>
            <person name="Aerts A."/>
            <person name="Otillar R.P."/>
            <person name="Terry A.Y."/>
            <person name="Boore J.L."/>
            <person name="Simakov O."/>
            <person name="Marletaz F."/>
            <person name="Cho S.-J."/>
            <person name="Edsinger-Gonzales E."/>
            <person name="Havlak P."/>
            <person name="Kuo D.-H."/>
            <person name="Larsson T."/>
            <person name="Lv J."/>
            <person name="Arendt D."/>
            <person name="Savage R."/>
            <person name="Osoegawa K."/>
            <person name="de Jong P."/>
            <person name="Lindberg D.R."/>
            <person name="Seaver E.C."/>
            <person name="Weisblat D.A."/>
            <person name="Putnam N.H."/>
            <person name="Grigoriev I.V."/>
            <person name="Rokhsar D.S."/>
        </authorList>
    </citation>
    <scope>NUCLEOTIDE SEQUENCE</scope>
    <source>
        <strain evidence="3">I ESC-2004</strain>
    </source>
</reference>
<reference evidence="1 3" key="2">
    <citation type="journal article" date="2013" name="Nature">
        <title>Insights into bilaterian evolution from three spiralian genomes.</title>
        <authorList>
            <person name="Simakov O."/>
            <person name="Marletaz F."/>
            <person name="Cho S.J."/>
            <person name="Edsinger-Gonzales E."/>
            <person name="Havlak P."/>
            <person name="Hellsten U."/>
            <person name="Kuo D.H."/>
            <person name="Larsson T."/>
            <person name="Lv J."/>
            <person name="Arendt D."/>
            <person name="Savage R."/>
            <person name="Osoegawa K."/>
            <person name="de Jong P."/>
            <person name="Grimwood J."/>
            <person name="Chapman J.A."/>
            <person name="Shapiro H."/>
            <person name="Aerts A."/>
            <person name="Otillar R.P."/>
            <person name="Terry A.Y."/>
            <person name="Boore J.L."/>
            <person name="Grigoriev I.V."/>
            <person name="Lindberg D.R."/>
            <person name="Seaver E.C."/>
            <person name="Weisblat D.A."/>
            <person name="Putnam N.H."/>
            <person name="Rokhsar D.S."/>
        </authorList>
    </citation>
    <scope>NUCLEOTIDE SEQUENCE</scope>
    <source>
        <strain evidence="1 3">I ESC-2004</strain>
    </source>
</reference>
<evidence type="ECO:0008006" key="4">
    <source>
        <dbReference type="Google" id="ProtNLM"/>
    </source>
</evidence>
<dbReference type="EMBL" id="KB297790">
    <property type="protein sequence ID" value="ELU09913.1"/>
    <property type="molecule type" value="Genomic_DNA"/>
</dbReference>
<name>R7UUS7_CAPTE</name>
<dbReference type="STRING" id="283909.R7UUS7"/>
<dbReference type="OMA" id="HIVEAEM"/>
<organism evidence="1">
    <name type="scientific">Capitella teleta</name>
    <name type="common">Polychaete worm</name>
    <dbReference type="NCBI Taxonomy" id="283909"/>
    <lineage>
        <taxon>Eukaryota</taxon>
        <taxon>Metazoa</taxon>
        <taxon>Spiralia</taxon>
        <taxon>Lophotrochozoa</taxon>
        <taxon>Annelida</taxon>
        <taxon>Polychaeta</taxon>
        <taxon>Sedentaria</taxon>
        <taxon>Scolecida</taxon>
        <taxon>Capitellidae</taxon>
        <taxon>Capitella</taxon>
    </lineage>
</organism>
<dbReference type="EMBL" id="AMQN01006176">
    <property type="status" value="NOT_ANNOTATED_CDS"/>
    <property type="molecule type" value="Genomic_DNA"/>
</dbReference>
<sequence>MYGRWRRPYFAIRLGQMYETSKESPKLIGEDLKVSLPTSVNAVRPKKFVKQVPKQRPKAEECRKCGYERSHQVCPAQGKTCSKCKKKNHYSKVCRSNPPKSQNTHVVNEDKYGESEFLFDINAVEENDPSDWFVKVQLGNAKIKAQIDIGAAQSLISSELINSLLPTVKVLPTNKKFQSYTKHPIKVVGAVELEVKYKSCTANVIF</sequence>